<organism evidence="1 2">
    <name type="scientific">Eubacterium segne</name>
    <dbReference type="NCBI Taxonomy" id="2763045"/>
    <lineage>
        <taxon>Bacteria</taxon>
        <taxon>Bacillati</taxon>
        <taxon>Bacillota</taxon>
        <taxon>Clostridia</taxon>
        <taxon>Eubacteriales</taxon>
        <taxon>Eubacteriaceae</taxon>
        <taxon>Eubacterium</taxon>
    </lineage>
</organism>
<name>A0ABR7F594_9FIRM</name>
<dbReference type="EMBL" id="JACOOZ010000010">
    <property type="protein sequence ID" value="MBC5668762.1"/>
    <property type="molecule type" value="Genomic_DNA"/>
</dbReference>
<reference evidence="1 2" key="1">
    <citation type="submission" date="2020-08" db="EMBL/GenBank/DDBJ databases">
        <title>Genome public.</title>
        <authorList>
            <person name="Liu C."/>
            <person name="Sun Q."/>
        </authorList>
    </citation>
    <scope>NUCLEOTIDE SEQUENCE [LARGE SCALE GENOMIC DNA]</scope>
    <source>
        <strain evidence="1 2">BX4</strain>
    </source>
</reference>
<dbReference type="InterPro" id="IPR039498">
    <property type="entry name" value="NTP_transf_5"/>
</dbReference>
<accession>A0ABR7F594</accession>
<dbReference type="Proteomes" id="UP000597877">
    <property type="component" value="Unassembled WGS sequence"/>
</dbReference>
<dbReference type="Pfam" id="PF14907">
    <property type="entry name" value="NTP_transf_5"/>
    <property type="match status" value="1"/>
</dbReference>
<evidence type="ECO:0000313" key="2">
    <source>
        <dbReference type="Proteomes" id="UP000597877"/>
    </source>
</evidence>
<keyword evidence="2" id="KW-1185">Reference proteome</keyword>
<gene>
    <name evidence="1" type="ORF">H8S00_12370</name>
</gene>
<proteinExistence type="predicted"/>
<protein>
    <submittedName>
        <fullName evidence="1">Nucleotidyltransferase family protein</fullName>
    </submittedName>
</protein>
<evidence type="ECO:0000313" key="1">
    <source>
        <dbReference type="EMBL" id="MBC5668762.1"/>
    </source>
</evidence>
<dbReference type="RefSeq" id="WP_186840648.1">
    <property type="nucleotide sequence ID" value="NZ_JACOOZ010000010.1"/>
</dbReference>
<comment type="caution">
    <text evidence="1">The sequence shown here is derived from an EMBL/GenBank/DDBJ whole genome shotgun (WGS) entry which is preliminary data.</text>
</comment>
<sequence>MISPDSKIFMDAVKGALGTDGENIEININKKEQLIEVLNMAREQSMLPIVCDFIAGTNSYERFQKEIAPYKRQTILLMISQTQRTSFFFEIYKKLLQNEIKPVVVKGIVLRNLYPKPDCRYSNDEDLLIDKEDFMKCHEILKKEGFICENDVENMDKKKIPYEVAYYNSITKVRIEIHTGLLPSDNNAFKGLNNRFKKAVDKAEKRETGTGWVWTLNETDHFLFLLSHSYKHFIYCGFGVRQLCDLLIFVQKYNSLINWDYVETVAQENRLYRFLINLFDIGDRYLGFNSSEIPLKDRQLIVADSENLLVDMLDSGTFGKSSMGRIHSSKITISAANKGFSEKNKKVRLSIKSSLFPSKSYMKQKYQYLQKRSYLLPVAYCHRIIRYLKQRRTQSRYSKEIDSIAMGKKRMELMRQYGVL</sequence>